<evidence type="ECO:0000313" key="2">
    <source>
        <dbReference type="EMBL" id="KAF2027340.1"/>
    </source>
</evidence>
<keyword evidence="3" id="KW-1185">Reference proteome</keyword>
<protein>
    <submittedName>
        <fullName evidence="2">Uncharacterized protein</fullName>
    </submittedName>
</protein>
<evidence type="ECO:0000256" key="1">
    <source>
        <dbReference type="SAM" id="MobiDB-lite"/>
    </source>
</evidence>
<feature type="region of interest" description="Disordered" evidence="1">
    <location>
        <begin position="1"/>
        <end position="56"/>
    </location>
</feature>
<name>A0A9P4H465_9PLEO</name>
<dbReference type="AlphaFoldDB" id="A0A9P4H465"/>
<comment type="caution">
    <text evidence="2">The sequence shown here is derived from an EMBL/GenBank/DDBJ whole genome shotgun (WGS) entry which is preliminary data.</text>
</comment>
<sequence>MSRPNYSSEETRDLDKSLTDLDPRTDAIAPQSNATAVIVQDRDHERVQTAAEHDQIADERSVDDLPENTQVNAAGSHMNEQLCPPSAARTSFGGTRHCPCSPCPREDASVCLGKCFGGITRVQPGADEQRSPIDEPESRLTTDERLFASMTVSVEPLAPLVDGILSDSPSPHGRKKSMFFPDGKANFPMQEKPADEHVKLTRMVATALLEDGKEPGAVHSLQGGGHG</sequence>
<dbReference type="Proteomes" id="UP000799777">
    <property type="component" value="Unassembled WGS sequence"/>
</dbReference>
<feature type="compositionally biased region" description="Basic and acidic residues" evidence="1">
    <location>
        <begin position="9"/>
        <end position="25"/>
    </location>
</feature>
<gene>
    <name evidence="2" type="ORF">EK21DRAFT_91633</name>
</gene>
<accession>A0A9P4H465</accession>
<dbReference type="EMBL" id="ML978228">
    <property type="protein sequence ID" value="KAF2027340.1"/>
    <property type="molecule type" value="Genomic_DNA"/>
</dbReference>
<organism evidence="2 3">
    <name type="scientific">Setomelanomma holmii</name>
    <dbReference type="NCBI Taxonomy" id="210430"/>
    <lineage>
        <taxon>Eukaryota</taxon>
        <taxon>Fungi</taxon>
        <taxon>Dikarya</taxon>
        <taxon>Ascomycota</taxon>
        <taxon>Pezizomycotina</taxon>
        <taxon>Dothideomycetes</taxon>
        <taxon>Pleosporomycetidae</taxon>
        <taxon>Pleosporales</taxon>
        <taxon>Pleosporineae</taxon>
        <taxon>Phaeosphaeriaceae</taxon>
        <taxon>Setomelanomma</taxon>
    </lineage>
</organism>
<evidence type="ECO:0000313" key="3">
    <source>
        <dbReference type="Proteomes" id="UP000799777"/>
    </source>
</evidence>
<reference evidence="2" key="1">
    <citation type="journal article" date="2020" name="Stud. Mycol.">
        <title>101 Dothideomycetes genomes: a test case for predicting lifestyles and emergence of pathogens.</title>
        <authorList>
            <person name="Haridas S."/>
            <person name="Albert R."/>
            <person name="Binder M."/>
            <person name="Bloem J."/>
            <person name="Labutti K."/>
            <person name="Salamov A."/>
            <person name="Andreopoulos B."/>
            <person name="Baker S."/>
            <person name="Barry K."/>
            <person name="Bills G."/>
            <person name="Bluhm B."/>
            <person name="Cannon C."/>
            <person name="Castanera R."/>
            <person name="Culley D."/>
            <person name="Daum C."/>
            <person name="Ezra D."/>
            <person name="Gonzalez J."/>
            <person name="Henrissat B."/>
            <person name="Kuo A."/>
            <person name="Liang C."/>
            <person name="Lipzen A."/>
            <person name="Lutzoni F."/>
            <person name="Magnuson J."/>
            <person name="Mondo S."/>
            <person name="Nolan M."/>
            <person name="Ohm R."/>
            <person name="Pangilinan J."/>
            <person name="Park H.-J."/>
            <person name="Ramirez L."/>
            <person name="Alfaro M."/>
            <person name="Sun H."/>
            <person name="Tritt A."/>
            <person name="Yoshinaga Y."/>
            <person name="Zwiers L.-H."/>
            <person name="Turgeon B."/>
            <person name="Goodwin S."/>
            <person name="Spatafora J."/>
            <person name="Crous P."/>
            <person name="Grigoriev I."/>
        </authorList>
    </citation>
    <scope>NUCLEOTIDE SEQUENCE</scope>
    <source>
        <strain evidence="2">CBS 110217</strain>
    </source>
</reference>
<proteinExistence type="predicted"/>
<feature type="compositionally biased region" description="Basic and acidic residues" evidence="1">
    <location>
        <begin position="40"/>
        <end position="56"/>
    </location>
</feature>